<evidence type="ECO:0000256" key="6">
    <source>
        <dbReference type="SAM" id="Phobius"/>
    </source>
</evidence>
<comment type="caution">
    <text evidence="7">The sequence shown here is derived from an EMBL/GenBank/DDBJ whole genome shotgun (WGS) entry which is preliminary data.</text>
</comment>
<feature type="transmembrane region" description="Helical" evidence="6">
    <location>
        <begin position="125"/>
        <end position="149"/>
    </location>
</feature>
<dbReference type="OrthoDB" id="9797028at2"/>
<feature type="transmembrane region" description="Helical" evidence="6">
    <location>
        <begin position="169"/>
        <end position="192"/>
    </location>
</feature>
<keyword evidence="5 6" id="KW-0472">Membrane</keyword>
<dbReference type="GO" id="GO:0005886">
    <property type="term" value="C:plasma membrane"/>
    <property type="evidence" value="ECO:0007669"/>
    <property type="project" value="UniProtKB-SubCell"/>
</dbReference>
<feature type="transmembrane region" description="Helical" evidence="6">
    <location>
        <begin position="21"/>
        <end position="44"/>
    </location>
</feature>
<feature type="transmembrane region" description="Helical" evidence="6">
    <location>
        <begin position="204"/>
        <end position="223"/>
    </location>
</feature>
<dbReference type="PANTHER" id="PTHR30213:SF1">
    <property type="entry name" value="INNER MEMBRANE PROTEIN YHJD"/>
    <property type="match status" value="1"/>
</dbReference>
<protein>
    <submittedName>
        <fullName evidence="7">YihY/virulence factor BrkB family protein</fullName>
    </submittedName>
</protein>
<sequence length="301" mass="33655">MIKEVSAEFSADNIVKYSASLSYYTVFSIAPLLIVLTTLFGFLFGKEAMQGRVYEQLNNFVGSKAAVQIQDIIKNIHLSRNSFVATVISIIVLLIGATSIFGEIQDSINKIWGLKIKQRKVWWKLILTRLLSFSLIISIGVIMIVSVLLNTVVAALGKFIGKYIAGYSLYFIQVSEVVLSLLVLTFLFALIFKILPDAKIHWKDVLFGGLITAILFTLGKLGINFYIQKSNLTSLYGAAGSIIILMVWVYYSSIILYIGAEFTKVYTKLYGKNISPNSYADWIRVEKKTVSAPELKNKDLN</sequence>
<evidence type="ECO:0000313" key="8">
    <source>
        <dbReference type="Proteomes" id="UP000267223"/>
    </source>
</evidence>
<dbReference type="EMBL" id="RJJR01000017">
    <property type="protein sequence ID" value="RNI33706.1"/>
    <property type="molecule type" value="Genomic_DNA"/>
</dbReference>
<dbReference type="InterPro" id="IPR017039">
    <property type="entry name" value="Virul_fac_BrkB"/>
</dbReference>
<gene>
    <name evidence="7" type="ORF">EFY79_18150</name>
</gene>
<keyword evidence="8" id="KW-1185">Reference proteome</keyword>
<comment type="subcellular location">
    <subcellularLocation>
        <location evidence="1">Cell membrane</location>
        <topology evidence="1">Multi-pass membrane protein</topology>
    </subcellularLocation>
</comment>
<evidence type="ECO:0000256" key="4">
    <source>
        <dbReference type="ARBA" id="ARBA00022989"/>
    </source>
</evidence>
<name>A0A3M9N7J5_9BACT</name>
<dbReference type="RefSeq" id="WP_123122192.1">
    <property type="nucleotide sequence ID" value="NZ_RJJR01000017.1"/>
</dbReference>
<keyword evidence="3 6" id="KW-0812">Transmembrane</keyword>
<dbReference type="AlphaFoldDB" id="A0A3M9N7J5"/>
<dbReference type="PANTHER" id="PTHR30213">
    <property type="entry name" value="INNER MEMBRANE PROTEIN YHJD"/>
    <property type="match status" value="1"/>
</dbReference>
<dbReference type="Pfam" id="PF03631">
    <property type="entry name" value="Virul_fac_BrkB"/>
    <property type="match status" value="1"/>
</dbReference>
<proteinExistence type="predicted"/>
<keyword evidence="4 6" id="KW-1133">Transmembrane helix</keyword>
<dbReference type="Proteomes" id="UP000267223">
    <property type="component" value="Unassembled WGS sequence"/>
</dbReference>
<dbReference type="NCBIfam" id="TIGR00765">
    <property type="entry name" value="yihY_not_rbn"/>
    <property type="match status" value="1"/>
</dbReference>
<organism evidence="7 8">
    <name type="scientific">Hanamia caeni</name>
    <dbReference type="NCBI Taxonomy" id="2294116"/>
    <lineage>
        <taxon>Bacteria</taxon>
        <taxon>Pseudomonadati</taxon>
        <taxon>Bacteroidota</taxon>
        <taxon>Chitinophagia</taxon>
        <taxon>Chitinophagales</taxon>
        <taxon>Chitinophagaceae</taxon>
        <taxon>Hanamia</taxon>
    </lineage>
</organism>
<reference evidence="7 8" key="1">
    <citation type="submission" date="2018-11" db="EMBL/GenBank/DDBJ databases">
        <title>Draft genome sequence of Ferruginibacter sp. BO-59.</title>
        <authorList>
            <person name="Im W.T."/>
        </authorList>
    </citation>
    <scope>NUCLEOTIDE SEQUENCE [LARGE SCALE GENOMIC DNA]</scope>
    <source>
        <strain evidence="7 8">BO-59</strain>
    </source>
</reference>
<evidence type="ECO:0000313" key="7">
    <source>
        <dbReference type="EMBL" id="RNI33706.1"/>
    </source>
</evidence>
<keyword evidence="2" id="KW-1003">Cell membrane</keyword>
<feature type="transmembrane region" description="Helical" evidence="6">
    <location>
        <begin position="235"/>
        <end position="258"/>
    </location>
</feature>
<evidence type="ECO:0000256" key="3">
    <source>
        <dbReference type="ARBA" id="ARBA00022692"/>
    </source>
</evidence>
<feature type="transmembrane region" description="Helical" evidence="6">
    <location>
        <begin position="83"/>
        <end position="104"/>
    </location>
</feature>
<evidence type="ECO:0000256" key="5">
    <source>
        <dbReference type="ARBA" id="ARBA00023136"/>
    </source>
</evidence>
<evidence type="ECO:0000256" key="2">
    <source>
        <dbReference type="ARBA" id="ARBA00022475"/>
    </source>
</evidence>
<evidence type="ECO:0000256" key="1">
    <source>
        <dbReference type="ARBA" id="ARBA00004651"/>
    </source>
</evidence>
<dbReference type="PIRSF" id="PIRSF035875">
    <property type="entry name" value="RNase_BN"/>
    <property type="match status" value="1"/>
</dbReference>
<accession>A0A3M9N7J5</accession>